<dbReference type="PANTHER" id="PTHR28008">
    <property type="entry name" value="DOMAIN PROTEIN, PUTATIVE (AFU_ORTHOLOGUE AFUA_3G10980)-RELATED"/>
    <property type="match status" value="1"/>
</dbReference>
<feature type="transmembrane region" description="Helical" evidence="2">
    <location>
        <begin position="706"/>
        <end position="724"/>
    </location>
</feature>
<feature type="region of interest" description="Disordered" evidence="1">
    <location>
        <begin position="1"/>
        <end position="32"/>
    </location>
</feature>
<feature type="transmembrane region" description="Helical" evidence="2">
    <location>
        <begin position="155"/>
        <end position="175"/>
    </location>
</feature>
<feature type="transmembrane region" description="Helical" evidence="2">
    <location>
        <begin position="88"/>
        <end position="109"/>
    </location>
</feature>
<feature type="transmembrane region" description="Helical" evidence="2">
    <location>
        <begin position="558"/>
        <end position="579"/>
    </location>
</feature>
<proteinExistence type="predicted"/>
<name>A0A6F8VC68_9PROT</name>
<feature type="transmembrane region" description="Helical" evidence="2">
    <location>
        <begin position="672"/>
        <end position="694"/>
    </location>
</feature>
<feature type="transmembrane region" description="Helical" evidence="2">
    <location>
        <begin position="488"/>
        <end position="507"/>
    </location>
</feature>
<evidence type="ECO:0000313" key="4">
    <source>
        <dbReference type="EMBL" id="BCB26562.1"/>
    </source>
</evidence>
<feature type="transmembrane region" description="Helical" evidence="2">
    <location>
        <begin position="632"/>
        <end position="652"/>
    </location>
</feature>
<feature type="domain" description="VanZ-like" evidence="3">
    <location>
        <begin position="53"/>
        <end position="167"/>
    </location>
</feature>
<feature type="transmembrane region" description="Helical" evidence="2">
    <location>
        <begin position="451"/>
        <end position="468"/>
    </location>
</feature>
<dbReference type="EMBL" id="AP022853">
    <property type="protein sequence ID" value="BCB26562.1"/>
    <property type="molecule type" value="Genomic_DNA"/>
</dbReference>
<feature type="transmembrane region" description="Helical" evidence="2">
    <location>
        <begin position="116"/>
        <end position="140"/>
    </location>
</feature>
<evidence type="ECO:0000256" key="2">
    <source>
        <dbReference type="SAM" id="Phobius"/>
    </source>
</evidence>
<feature type="transmembrane region" description="Helical" evidence="2">
    <location>
        <begin position="187"/>
        <end position="205"/>
    </location>
</feature>
<dbReference type="AlphaFoldDB" id="A0A6F8VC68"/>
<reference evidence="5" key="1">
    <citation type="submission" date="2020-03" db="EMBL/GenBank/DDBJ databases">
        <title>Complete genome sequence of sulfur-oxidizing bacterium skT11.</title>
        <authorList>
            <person name="Kanda M."/>
            <person name="Kojima H."/>
            <person name="Fukui M."/>
        </authorList>
    </citation>
    <scope>NUCLEOTIDE SEQUENCE [LARGE SCALE GENOMIC DNA]</scope>
    <source>
        <strain evidence="5">skT11</strain>
    </source>
</reference>
<feature type="transmembrane region" description="Helical" evidence="2">
    <location>
        <begin position="389"/>
        <end position="408"/>
    </location>
</feature>
<protein>
    <recommendedName>
        <fullName evidence="3">VanZ-like domain-containing protein</fullName>
    </recommendedName>
</protein>
<feature type="transmembrane region" description="Helical" evidence="2">
    <location>
        <begin position="294"/>
        <end position="312"/>
    </location>
</feature>
<feature type="transmembrane region" description="Helical" evidence="2">
    <location>
        <begin position="38"/>
        <end position="60"/>
    </location>
</feature>
<dbReference type="Pfam" id="PF04892">
    <property type="entry name" value="VanZ"/>
    <property type="match status" value="3"/>
</dbReference>
<feature type="transmembrane region" description="Helical" evidence="2">
    <location>
        <begin position="241"/>
        <end position="262"/>
    </location>
</feature>
<feature type="domain" description="VanZ-like" evidence="3">
    <location>
        <begin position="195"/>
        <end position="312"/>
    </location>
</feature>
<sequence>MTVVPELPVTHQPLSGQSTQRRRRSGPRDGESTEARRFLLPFAFMFTVFVIYGSLVPLHFQRHAWEEAWALFSNIRYLNLGIGSRADWVANILLFVPLAFLWLGVFWHAKSIVWRIVATLFVLLTCVSLSVAIEFVQIFFPPRTVSLNDIYAETIGATVGVFLWWLVGASVTRWYLGWRAAEGPMGFAQRLLYGYLFLLFGYNLLPLDLTISPAEIYHKWHAGRIFLIPFISGQTELVPRLYGYLTDVLIWIPAGLLAGLCSRHKTTQIWLKLTSAAALIEFLQIFVYTRVTDTTDIFTAGIGSAIGIWLALRWRPEQPDAEQPETGANTGGLVAGTLLWLALIFVVFWFPFDFRTDGAFLRSRIDEITTRVPFAIYYFGTEYRAITEVFHKVGFFFPLGMLFVLLGAKVRTAPPLLRKIAVLAGVAIVAASVEVGQLFLPGKFSDLTDCALEMAGGWAGAALAWRILSMRHIRPAHVTAPPRKNPWLFAGGLVLMLALLLLAAKFIPTVPYNVRKLIAAEHPVVSALALACAIAWLLGFPAWAAMHLATGSHRPTRMLPLLLIHGIGAWILFRISAPLEMIHKIVGTPILDWPWEWESIGRFLSLFTLWSVVSFGAVLISVRTRLPRAGGFLRVWAVATLALLPVIYVVVIKEAATDNLVELLVGGGAPMAFMWVAAGVFMLALAGAQLACALGSGMRVGAMRGLLWGATSFPLTYFALHAGFEPYIIKYGQVFSAFQFLLSQDRAHYAAPTELLLRYGFAHGILLFAIAASQAPFLGHIVLSNASRTKPAAPKQERRLGPRGT</sequence>
<dbReference type="KEGG" id="slac:SKTS_14480"/>
<keyword evidence="2" id="KW-0472">Membrane</keyword>
<feature type="transmembrane region" description="Helical" evidence="2">
    <location>
        <begin position="761"/>
        <end position="783"/>
    </location>
</feature>
<keyword evidence="5" id="KW-1185">Reference proteome</keyword>
<evidence type="ECO:0000256" key="1">
    <source>
        <dbReference type="SAM" id="MobiDB-lite"/>
    </source>
</evidence>
<organism evidence="4 5">
    <name type="scientific">Sulfurimicrobium lacus</name>
    <dbReference type="NCBI Taxonomy" id="2715678"/>
    <lineage>
        <taxon>Bacteria</taxon>
        <taxon>Pseudomonadati</taxon>
        <taxon>Pseudomonadota</taxon>
        <taxon>Betaproteobacteria</taxon>
        <taxon>Nitrosomonadales</taxon>
        <taxon>Sulfuricellaceae</taxon>
        <taxon>Sulfurimicrobium</taxon>
    </lineage>
</organism>
<keyword evidence="2" id="KW-0812">Transmembrane</keyword>
<dbReference type="Proteomes" id="UP000502260">
    <property type="component" value="Chromosome"/>
</dbReference>
<dbReference type="InterPro" id="IPR006976">
    <property type="entry name" value="VanZ-like"/>
</dbReference>
<feature type="domain" description="VanZ-like" evidence="3">
    <location>
        <begin position="338"/>
        <end position="465"/>
    </location>
</feature>
<feature type="transmembrane region" description="Helical" evidence="2">
    <location>
        <begin position="527"/>
        <end position="546"/>
    </location>
</feature>
<evidence type="ECO:0000313" key="5">
    <source>
        <dbReference type="Proteomes" id="UP000502260"/>
    </source>
</evidence>
<accession>A0A6F8VC68</accession>
<dbReference type="PANTHER" id="PTHR28008:SF1">
    <property type="entry name" value="DOMAIN PROTEIN, PUTATIVE (AFU_ORTHOLOGUE AFUA_3G10980)-RELATED"/>
    <property type="match status" value="1"/>
</dbReference>
<feature type="transmembrane region" description="Helical" evidence="2">
    <location>
        <begin position="269"/>
        <end position="288"/>
    </location>
</feature>
<feature type="transmembrane region" description="Helical" evidence="2">
    <location>
        <begin position="599"/>
        <end position="620"/>
    </location>
</feature>
<feature type="transmembrane region" description="Helical" evidence="2">
    <location>
        <begin position="420"/>
        <end position="439"/>
    </location>
</feature>
<feature type="transmembrane region" description="Helical" evidence="2">
    <location>
        <begin position="333"/>
        <end position="352"/>
    </location>
</feature>
<dbReference type="NCBIfam" id="NF037970">
    <property type="entry name" value="vanZ_1"/>
    <property type="match status" value="1"/>
</dbReference>
<keyword evidence="2" id="KW-1133">Transmembrane helix</keyword>
<evidence type="ECO:0000259" key="3">
    <source>
        <dbReference type="Pfam" id="PF04892"/>
    </source>
</evidence>
<gene>
    <name evidence="4" type="ORF">SKTS_14480</name>
</gene>